<proteinExistence type="predicted"/>
<dbReference type="Pfam" id="PF07978">
    <property type="entry name" value="NIPSNAP"/>
    <property type="match status" value="1"/>
</dbReference>
<dbReference type="AlphaFoldDB" id="A0A328ZGZ2"/>
<feature type="domain" description="NIPSNAP" evidence="1">
    <location>
        <begin position="12"/>
        <end position="106"/>
    </location>
</feature>
<dbReference type="SUPFAM" id="SSF54909">
    <property type="entry name" value="Dimeric alpha+beta barrel"/>
    <property type="match status" value="1"/>
</dbReference>
<dbReference type="Gene3D" id="3.30.70.100">
    <property type="match status" value="1"/>
</dbReference>
<organism evidence="2 3">
    <name type="scientific">Paracidovorax anthurii</name>
    <dbReference type="NCBI Taxonomy" id="78229"/>
    <lineage>
        <taxon>Bacteria</taxon>
        <taxon>Pseudomonadati</taxon>
        <taxon>Pseudomonadota</taxon>
        <taxon>Betaproteobacteria</taxon>
        <taxon>Burkholderiales</taxon>
        <taxon>Comamonadaceae</taxon>
        <taxon>Paracidovorax</taxon>
    </lineage>
</organism>
<protein>
    <submittedName>
        <fullName evidence="2">NIPSNAP protein</fullName>
    </submittedName>
</protein>
<name>A0A328ZGZ2_9BURK</name>
<evidence type="ECO:0000313" key="3">
    <source>
        <dbReference type="Proteomes" id="UP000248856"/>
    </source>
</evidence>
<sequence length="117" mass="13114">MAADGGLSRMIYELKRYTPHPGKGEALRARFMAHTLPVFARLGMDVVAVFAPRPPLEELVYILAFEDEDRRTAAWAAFGSDSEWREIKARTEQDGPLLAQQQTELLHALLAPALPLR</sequence>
<dbReference type="InterPro" id="IPR012577">
    <property type="entry name" value="NIPSNAP"/>
</dbReference>
<evidence type="ECO:0000313" key="2">
    <source>
        <dbReference type="EMBL" id="RAR85129.1"/>
    </source>
</evidence>
<reference evidence="2 3" key="1">
    <citation type="submission" date="2018-06" db="EMBL/GenBank/DDBJ databases">
        <title>Genomic Encyclopedia of Archaeal and Bacterial Type Strains, Phase II (KMG-II): from individual species to whole genera.</title>
        <authorList>
            <person name="Goeker M."/>
        </authorList>
    </citation>
    <scope>NUCLEOTIDE SEQUENCE [LARGE SCALE GENOMIC DNA]</scope>
    <source>
        <strain evidence="2 3">CFPB 3232</strain>
    </source>
</reference>
<keyword evidence="3" id="KW-1185">Reference proteome</keyword>
<evidence type="ECO:0000259" key="1">
    <source>
        <dbReference type="Pfam" id="PF07978"/>
    </source>
</evidence>
<dbReference type="Proteomes" id="UP000248856">
    <property type="component" value="Unassembled WGS sequence"/>
</dbReference>
<comment type="caution">
    <text evidence="2">The sequence shown here is derived from an EMBL/GenBank/DDBJ whole genome shotgun (WGS) entry which is preliminary data.</text>
</comment>
<accession>A0A328ZGZ2</accession>
<gene>
    <name evidence="2" type="ORF">AX018_100764</name>
</gene>
<dbReference type="EMBL" id="QLTA01000007">
    <property type="protein sequence ID" value="RAR85129.1"/>
    <property type="molecule type" value="Genomic_DNA"/>
</dbReference>
<dbReference type="InterPro" id="IPR011008">
    <property type="entry name" value="Dimeric_a/b-barrel"/>
</dbReference>